<dbReference type="PANTHER" id="PTHR24124:SF15">
    <property type="entry name" value="LP07441P"/>
    <property type="match status" value="1"/>
</dbReference>
<dbReference type="OrthoDB" id="671583at2"/>
<gene>
    <name evidence="3" type="ORF">APAC_0910</name>
</gene>
<dbReference type="PROSITE" id="PS50297">
    <property type="entry name" value="ANK_REP_REGION"/>
    <property type="match status" value="2"/>
</dbReference>
<dbReference type="Pfam" id="PF00023">
    <property type="entry name" value="Ank"/>
    <property type="match status" value="1"/>
</dbReference>
<evidence type="ECO:0000313" key="4">
    <source>
        <dbReference type="Proteomes" id="UP000322726"/>
    </source>
</evidence>
<evidence type="ECO:0000313" key="3">
    <source>
        <dbReference type="EMBL" id="QEP34048.1"/>
    </source>
</evidence>
<reference evidence="3 4" key="3">
    <citation type="submission" date="2019-09" db="EMBL/GenBank/DDBJ databases">
        <title>Taxonomic note: a critical rebuttal of the proposed division of the genus Arcobacter into six genera, emended descriptions of Arcobacter anaerophilus and the genus Arcobacter, and an assessment of genus-level boundaries for Epsilonproteobacteria using in silico genomic comparator tools.</title>
        <authorList>
            <person name="On S.L.W."/>
            <person name="Miller W.G."/>
            <person name="Biggs P."/>
            <person name="Cornelius A."/>
            <person name="Vandamme P."/>
        </authorList>
    </citation>
    <scope>NUCLEOTIDE SEQUENCE [LARGE SCALE GENOMIC DNA]</scope>
    <source>
        <strain evidence="3 4">LMG 26638</strain>
    </source>
</reference>
<dbReference type="Gene3D" id="1.25.40.20">
    <property type="entry name" value="Ankyrin repeat-containing domain"/>
    <property type="match status" value="1"/>
</dbReference>
<proteinExistence type="predicted"/>
<name>A0A5C2H758_9BACT</name>
<dbReference type="PANTHER" id="PTHR24124">
    <property type="entry name" value="ANKYRIN REPEAT FAMILY A"/>
    <property type="match status" value="1"/>
</dbReference>
<evidence type="ECO:0000256" key="2">
    <source>
        <dbReference type="ARBA" id="ARBA00023043"/>
    </source>
</evidence>
<dbReference type="InterPro" id="IPR036770">
    <property type="entry name" value="Ankyrin_rpt-contain_sf"/>
</dbReference>
<keyword evidence="2" id="KW-0040">ANK repeat</keyword>
<accession>A0A5C2H758</accession>
<dbReference type="SUPFAM" id="SSF48403">
    <property type="entry name" value="Ankyrin repeat"/>
    <property type="match status" value="1"/>
</dbReference>
<dbReference type="EMBL" id="CP035928">
    <property type="protein sequence ID" value="QEP34048.1"/>
    <property type="molecule type" value="Genomic_DNA"/>
</dbReference>
<dbReference type="InterPro" id="IPR002110">
    <property type="entry name" value="Ankyrin_rpt"/>
</dbReference>
<dbReference type="Pfam" id="PF12796">
    <property type="entry name" value="Ank_2"/>
    <property type="match status" value="1"/>
</dbReference>
<dbReference type="Proteomes" id="UP000322726">
    <property type="component" value="Chromosome"/>
</dbReference>
<organism evidence="3 4">
    <name type="scientific">Malaciobacter pacificus</name>
    <dbReference type="NCBI Taxonomy" id="1080223"/>
    <lineage>
        <taxon>Bacteria</taxon>
        <taxon>Pseudomonadati</taxon>
        <taxon>Campylobacterota</taxon>
        <taxon>Epsilonproteobacteria</taxon>
        <taxon>Campylobacterales</taxon>
        <taxon>Arcobacteraceae</taxon>
        <taxon>Malaciobacter</taxon>
    </lineage>
</organism>
<reference evidence="3 4" key="2">
    <citation type="submission" date="2019-09" db="EMBL/GenBank/DDBJ databases">
        <title>Complete genome sequencing of four Arcobacter species reveals a diverse suite of mobile elements.</title>
        <authorList>
            <person name="Miller W.G."/>
            <person name="Yee E."/>
            <person name="Bono J.L."/>
        </authorList>
    </citation>
    <scope>NUCLEOTIDE SEQUENCE [LARGE SCALE GENOMIC DNA]</scope>
    <source>
        <strain evidence="3 4">LMG 26638</strain>
    </source>
</reference>
<sequence length="158" mass="17977">MEARVNELNRFEELQLIAFDYARQGKTEDLKILLNSGMSVDLCDYKGNTLLMLASYRENVNTVQLLIDYNAQVDKKNYKGQTPLCGVCFKGNLEIAKILVSNGANIYENNGFGTTPLFFASIFGNTNIVEYFIQSSNNNGFKMKFCLEFSKFIAKFKR</sequence>
<dbReference type="RefSeq" id="WP_130232999.1">
    <property type="nucleotide sequence ID" value="NZ_BMEF01000005.1"/>
</dbReference>
<dbReference type="PROSITE" id="PS50088">
    <property type="entry name" value="ANK_REPEAT"/>
    <property type="match status" value="2"/>
</dbReference>
<keyword evidence="4" id="KW-1185">Reference proteome</keyword>
<dbReference type="SMART" id="SM00248">
    <property type="entry name" value="ANK"/>
    <property type="match status" value="3"/>
</dbReference>
<dbReference type="GO" id="GO:0010468">
    <property type="term" value="P:regulation of gene expression"/>
    <property type="evidence" value="ECO:0007669"/>
    <property type="project" value="TreeGrafter"/>
</dbReference>
<dbReference type="KEGG" id="apai:APAC_0910"/>
<protein>
    <submittedName>
        <fullName evidence="3">Ankyrin domain-containing protein</fullName>
    </submittedName>
</protein>
<dbReference type="AlphaFoldDB" id="A0A5C2H758"/>
<reference evidence="4" key="1">
    <citation type="submission" date="2019-09" db="EMBL/GenBank/DDBJ databases">
        <title>Complete genome sequencing of four Arcobacter species reveals a diverse suite of mobile elements.</title>
        <authorList>
            <person name="On S.L.W."/>
            <person name="Miller W.G."/>
            <person name="Biggs P."/>
            <person name="Cornelius A."/>
            <person name="Vandamme P."/>
        </authorList>
    </citation>
    <scope>NUCLEOTIDE SEQUENCE [LARGE SCALE GENOMIC DNA]</scope>
    <source>
        <strain evidence="4">LMG 26638</strain>
    </source>
</reference>
<evidence type="ECO:0000256" key="1">
    <source>
        <dbReference type="ARBA" id="ARBA00022737"/>
    </source>
</evidence>
<keyword evidence="1" id="KW-0677">Repeat</keyword>